<evidence type="ECO:0000256" key="10">
    <source>
        <dbReference type="SAM" id="MobiDB-lite"/>
    </source>
</evidence>
<evidence type="ECO:0000256" key="6">
    <source>
        <dbReference type="ARBA" id="ARBA00022989"/>
    </source>
</evidence>
<dbReference type="PANTHER" id="PTHR48423">
    <property type="entry name" value="INTERLEUKIN-27 RECEPTOR SUBUNIT ALPHA"/>
    <property type="match status" value="1"/>
</dbReference>
<evidence type="ECO:0000256" key="7">
    <source>
        <dbReference type="ARBA" id="ARBA00023136"/>
    </source>
</evidence>
<keyword evidence="7 11" id="KW-0472">Membrane</keyword>
<accession>A0AAJ7T612</accession>
<sequence length="935" mass="97792">MRPPPPALLLVAPLLLLHWAPAVRSGGRPEAELEPQDAVATLGLPFTWRCRLPPGQLGGLERGCTVHDVVWRLAGERLGPPEARPSVEAAGETAVAALAVSRYAPAGLSKLVCLLDCTSGETLLAAAVVCGASPPEVPTGVTYVMGPDLDGDLVCTWDSLPKSCLPTNYTINVSMPGTTTTSVHACGTDVTRCIVPRENFNIFMTQTFRLLADSSLGSADHLAEFDPTKFLKTDPPTLDMNDFLLSDYPLVRWSAPRDIDPLVVKLRYHLRYRPSALPQQLWTDVPQNLSATSFALDQLLPHTTYSVQLRCIGDRGQLWWSDWAEANATTAELAPSAGPEVWRVVTPADSEGQRKVFVYWKTLAPNVARGNVLRYAVTAESVDGPFRNATVVVATGRCGGDAAGTPAAGGCSAVLALNAGAHRLTVKAQNSAGESPASRVGVAAVGSHGPPAPSAVFAGESGDNTGVLVSWASPGHGADTTAHVVTWCPVAAVPEESCRYNFRWLAAGKTSVELRDVVRAGERLDVSVFAVHGDGADVSRPVTVQAYCKQLVPLRGPSVTTQSVTESGATVEWAELTVNESRGFITGYTVYYRATDPRGPVHNVTRSASEPRRLALSNLEAGARYVAWVSASSSEGESPSGTEHSFAVPSSTRWLITLTTLLLLSVMVGIAVVIGLWQLRRHKLLFWQHIPDPADSKLFKSLNLDMARSCSAFPSDDALVSPVTAIGVSGGNGGGGGGKRRSTITEAGDADPDEDSKSSSGVGGSSGLSTPRCPSLTAGADSAAAPAPRVIVSTGYFKTLPVSSGLEIVRLAPGAAGEDDSGEVMGTGDGRAEDEEEKAAAAAAAAAIPQAVRWQGDAENEEEEEEERFSTLDLQCGGDGGGGAGCGSPPPGFNDFSHLMPLLSPDSGAAGFGDGGRLSLPDDFDIAKLIGVGGL</sequence>
<feature type="domain" description="Fibronectin type-III" evidence="13">
    <location>
        <begin position="232"/>
        <end position="333"/>
    </location>
</feature>
<evidence type="ECO:0000313" key="14">
    <source>
        <dbReference type="Proteomes" id="UP001318040"/>
    </source>
</evidence>
<keyword evidence="3 11" id="KW-0812">Transmembrane</keyword>
<dbReference type="InterPro" id="IPR052672">
    <property type="entry name" value="Type1_Cytokine_Rcpt_Type2"/>
</dbReference>
<evidence type="ECO:0000256" key="9">
    <source>
        <dbReference type="ARBA" id="ARBA00023180"/>
    </source>
</evidence>
<keyword evidence="6 11" id="KW-1133">Transmembrane helix</keyword>
<feature type="signal peptide" evidence="12">
    <location>
        <begin position="1"/>
        <end position="22"/>
    </location>
</feature>
<evidence type="ECO:0000256" key="1">
    <source>
        <dbReference type="ARBA" id="ARBA00004479"/>
    </source>
</evidence>
<comment type="subcellular location">
    <subcellularLocation>
        <location evidence="1">Membrane</location>
        <topology evidence="1">Single-pass type I membrane protein</topology>
    </subcellularLocation>
</comment>
<keyword evidence="8" id="KW-0675">Receptor</keyword>
<dbReference type="SMART" id="SM00060">
    <property type="entry name" value="FN3"/>
    <property type="match status" value="4"/>
</dbReference>
<reference evidence="15" key="1">
    <citation type="submission" date="2025-08" db="UniProtKB">
        <authorList>
            <consortium name="RefSeq"/>
        </authorList>
    </citation>
    <scope>IDENTIFICATION</scope>
    <source>
        <tissue evidence="15">Sperm</tissue>
    </source>
</reference>
<dbReference type="SUPFAM" id="SSF49265">
    <property type="entry name" value="Fibronectin type III"/>
    <property type="match status" value="3"/>
</dbReference>
<feature type="domain" description="Fibronectin type-III" evidence="13">
    <location>
        <begin position="553"/>
        <end position="651"/>
    </location>
</feature>
<comment type="similarity">
    <text evidence="2">Belongs to the type I cytokine receptor family. Type 2 subfamily.</text>
</comment>
<evidence type="ECO:0000256" key="2">
    <source>
        <dbReference type="ARBA" id="ARBA00008921"/>
    </source>
</evidence>
<dbReference type="PANTHER" id="PTHR48423:SF1">
    <property type="entry name" value="INTERLEUKIN-27 RECEPTOR SUBUNIT ALPHA"/>
    <property type="match status" value="1"/>
</dbReference>
<evidence type="ECO:0000259" key="13">
    <source>
        <dbReference type="PROSITE" id="PS50853"/>
    </source>
</evidence>
<keyword evidence="5" id="KW-0677">Repeat</keyword>
<keyword evidence="9" id="KW-0325">Glycoprotein</keyword>
<dbReference type="Gene3D" id="2.60.40.10">
    <property type="entry name" value="Immunoglobulins"/>
    <property type="match status" value="5"/>
</dbReference>
<proteinExistence type="inferred from homology"/>
<dbReference type="InterPro" id="IPR013783">
    <property type="entry name" value="Ig-like_fold"/>
</dbReference>
<evidence type="ECO:0000256" key="4">
    <source>
        <dbReference type="ARBA" id="ARBA00022729"/>
    </source>
</evidence>
<feature type="transmembrane region" description="Helical" evidence="11">
    <location>
        <begin position="654"/>
        <end position="677"/>
    </location>
</feature>
<dbReference type="PROSITE" id="PS50853">
    <property type="entry name" value="FN3"/>
    <property type="match status" value="2"/>
</dbReference>
<organism evidence="14 15">
    <name type="scientific">Petromyzon marinus</name>
    <name type="common">Sea lamprey</name>
    <dbReference type="NCBI Taxonomy" id="7757"/>
    <lineage>
        <taxon>Eukaryota</taxon>
        <taxon>Metazoa</taxon>
        <taxon>Chordata</taxon>
        <taxon>Craniata</taxon>
        <taxon>Vertebrata</taxon>
        <taxon>Cyclostomata</taxon>
        <taxon>Hyperoartia</taxon>
        <taxon>Petromyzontiformes</taxon>
        <taxon>Petromyzontidae</taxon>
        <taxon>Petromyzon</taxon>
    </lineage>
</organism>
<feature type="chain" id="PRO_5042580992" evidence="12">
    <location>
        <begin position="23"/>
        <end position="935"/>
    </location>
</feature>
<evidence type="ECO:0000256" key="8">
    <source>
        <dbReference type="ARBA" id="ARBA00023170"/>
    </source>
</evidence>
<keyword evidence="14" id="KW-1185">Reference proteome</keyword>
<gene>
    <name evidence="15" type="primary">LOC116943329</name>
</gene>
<protein>
    <submittedName>
        <fullName evidence="15">Interleukin-6 receptor subunit beta-like</fullName>
    </submittedName>
</protein>
<name>A0AAJ7T612_PETMA</name>
<dbReference type="RefSeq" id="XP_032812021.1">
    <property type="nucleotide sequence ID" value="XM_032956130.1"/>
</dbReference>
<feature type="region of interest" description="Disordered" evidence="10">
    <location>
        <begin position="730"/>
        <end position="785"/>
    </location>
</feature>
<dbReference type="AlphaFoldDB" id="A0AAJ7T612"/>
<evidence type="ECO:0000256" key="5">
    <source>
        <dbReference type="ARBA" id="ARBA00022737"/>
    </source>
</evidence>
<dbReference type="GO" id="GO:0005886">
    <property type="term" value="C:plasma membrane"/>
    <property type="evidence" value="ECO:0007669"/>
    <property type="project" value="UniProtKB-ARBA"/>
</dbReference>
<dbReference type="InterPro" id="IPR036116">
    <property type="entry name" value="FN3_sf"/>
</dbReference>
<dbReference type="CDD" id="cd00063">
    <property type="entry name" value="FN3"/>
    <property type="match status" value="2"/>
</dbReference>
<dbReference type="Pfam" id="PF00041">
    <property type="entry name" value="fn3"/>
    <property type="match status" value="2"/>
</dbReference>
<dbReference type="Proteomes" id="UP001318040">
    <property type="component" value="Chromosome 1"/>
</dbReference>
<keyword evidence="4 12" id="KW-0732">Signal</keyword>
<evidence type="ECO:0000256" key="11">
    <source>
        <dbReference type="SAM" id="Phobius"/>
    </source>
</evidence>
<evidence type="ECO:0000256" key="3">
    <source>
        <dbReference type="ARBA" id="ARBA00022692"/>
    </source>
</evidence>
<evidence type="ECO:0000256" key="12">
    <source>
        <dbReference type="SAM" id="SignalP"/>
    </source>
</evidence>
<evidence type="ECO:0000313" key="15">
    <source>
        <dbReference type="RefSeq" id="XP_032812021.1"/>
    </source>
</evidence>
<dbReference type="InterPro" id="IPR003961">
    <property type="entry name" value="FN3_dom"/>
</dbReference>
<dbReference type="KEGG" id="pmrn:116943329"/>